<dbReference type="GO" id="GO:0042276">
    <property type="term" value="P:error-prone translesion synthesis"/>
    <property type="evidence" value="ECO:0007669"/>
    <property type="project" value="TreeGrafter"/>
</dbReference>
<feature type="domain" description="UmuC" evidence="2">
    <location>
        <begin position="6"/>
        <end position="195"/>
    </location>
</feature>
<dbReference type="InterPro" id="IPR017961">
    <property type="entry name" value="DNA_pol_Y-fam_little_finger"/>
</dbReference>
<dbReference type="KEGG" id="aarg:Aargi30884_15750"/>
<dbReference type="Gene3D" id="3.30.1490.100">
    <property type="entry name" value="DNA polymerase, Y-family, little finger domain"/>
    <property type="match status" value="1"/>
</dbReference>
<dbReference type="GO" id="GO:0009432">
    <property type="term" value="P:SOS response"/>
    <property type="evidence" value="ECO:0007669"/>
    <property type="project" value="TreeGrafter"/>
</dbReference>
<sequence length="419" mass="47660">MQNKIYLCIDLKTFFASVECVERGLDPFKVNLVVADNTRGNGALCLAISPKMKAQGIKNRCRIFDIPKNVDYMVAKPRMKKYMEYSANIYSIYLKYVSKDDIHVYSIDECFLDITPYLKLYGLSPIELAKKIINDVVETTGITATAGIGTNLYLCKIALDITAKHSKDNIGYLDEDTYKQTLWEHTPLTDFWHIGKGIANRLNRLGITCMKDLATYPTEPLYREFGVNAEYLIDHAWGVEPTTIADIKAYKSTSHSISNSQILFEDYSYEDALLILKEMVELKALDLVDQHLVTNNISLFIGYSKDKIKSTGGSMKLSVCTNSYEVLLKNFIYLYKKTTNITTGIRRIGISMNNVVDEIYEQYDLFTDYEKIKEERSLQKALIDIKSKYGKNAVLKGMNLQEKATARKRNTLVGGHNAE</sequence>
<dbReference type="Proteomes" id="UP000464754">
    <property type="component" value="Chromosome"/>
</dbReference>
<dbReference type="GO" id="GO:0006281">
    <property type="term" value="P:DNA repair"/>
    <property type="evidence" value="ECO:0007669"/>
    <property type="project" value="InterPro"/>
</dbReference>
<dbReference type="Gene3D" id="3.30.70.270">
    <property type="match status" value="1"/>
</dbReference>
<dbReference type="RefSeq" id="WP_118276510.1">
    <property type="nucleotide sequence ID" value="NZ_AP019695.1"/>
</dbReference>
<gene>
    <name evidence="3" type="ORF">Aargi30884_15750</name>
</gene>
<dbReference type="Gene3D" id="1.10.150.20">
    <property type="entry name" value="5' to 3' exonuclease, C-terminal subdomain"/>
    <property type="match status" value="1"/>
</dbReference>
<dbReference type="SUPFAM" id="SSF56672">
    <property type="entry name" value="DNA/RNA polymerases"/>
    <property type="match status" value="1"/>
</dbReference>
<evidence type="ECO:0000256" key="1">
    <source>
        <dbReference type="ARBA" id="ARBA00010945"/>
    </source>
</evidence>
<dbReference type="AlphaFoldDB" id="A0A6N4TKR7"/>
<protein>
    <submittedName>
        <fullName evidence="3">DNA methylase</fullName>
    </submittedName>
</protein>
<dbReference type="GO" id="GO:0032259">
    <property type="term" value="P:methylation"/>
    <property type="evidence" value="ECO:0007669"/>
    <property type="project" value="UniProtKB-KW"/>
</dbReference>
<keyword evidence="3" id="KW-0808">Transferase</keyword>
<dbReference type="InterPro" id="IPR001126">
    <property type="entry name" value="UmuC"/>
</dbReference>
<dbReference type="PANTHER" id="PTHR11076:SF35">
    <property type="entry name" value="DNA REPAIR PROTEIN HOMOLOG YOBH"/>
    <property type="match status" value="1"/>
</dbReference>
<dbReference type="GO" id="GO:0008168">
    <property type="term" value="F:methyltransferase activity"/>
    <property type="evidence" value="ECO:0007669"/>
    <property type="project" value="UniProtKB-KW"/>
</dbReference>
<accession>A0A6N4TKR7</accession>
<dbReference type="GO" id="GO:0005829">
    <property type="term" value="C:cytosol"/>
    <property type="evidence" value="ECO:0007669"/>
    <property type="project" value="TreeGrafter"/>
</dbReference>
<dbReference type="InterPro" id="IPR050116">
    <property type="entry name" value="DNA_polymerase-Y"/>
</dbReference>
<reference evidence="4" key="1">
    <citation type="submission" date="2019-05" db="EMBL/GenBank/DDBJ databases">
        <title>Complete genome sequencing of Absiella argi strain JCM 30884.</title>
        <authorList>
            <person name="Sakamoto M."/>
            <person name="Murakami T."/>
            <person name="Mori H."/>
        </authorList>
    </citation>
    <scope>NUCLEOTIDE SEQUENCE [LARGE SCALE GENOMIC DNA]</scope>
    <source>
        <strain evidence="4">JCM 30884</strain>
    </source>
</reference>
<dbReference type="PANTHER" id="PTHR11076">
    <property type="entry name" value="DNA REPAIR POLYMERASE UMUC / TRANSFERASE FAMILY MEMBER"/>
    <property type="match status" value="1"/>
</dbReference>
<dbReference type="SUPFAM" id="SSF100879">
    <property type="entry name" value="Lesion bypass DNA polymerase (Y-family), little finger domain"/>
    <property type="match status" value="1"/>
</dbReference>
<evidence type="ECO:0000313" key="3">
    <source>
        <dbReference type="EMBL" id="BBK22672.1"/>
    </source>
</evidence>
<dbReference type="PROSITE" id="PS50173">
    <property type="entry name" value="UMUC"/>
    <property type="match status" value="1"/>
</dbReference>
<keyword evidence="3" id="KW-0489">Methyltransferase</keyword>
<dbReference type="Pfam" id="PF00817">
    <property type="entry name" value="IMS"/>
    <property type="match status" value="1"/>
</dbReference>
<dbReference type="Gene3D" id="3.40.1170.60">
    <property type="match status" value="1"/>
</dbReference>
<dbReference type="InterPro" id="IPR036775">
    <property type="entry name" value="DNA_pol_Y-fam_lit_finger_sf"/>
</dbReference>
<dbReference type="InterPro" id="IPR043502">
    <property type="entry name" value="DNA/RNA_pol_sf"/>
</dbReference>
<evidence type="ECO:0000313" key="4">
    <source>
        <dbReference type="Proteomes" id="UP000464754"/>
    </source>
</evidence>
<keyword evidence="4" id="KW-1185">Reference proteome</keyword>
<dbReference type="EMBL" id="AP019695">
    <property type="protein sequence ID" value="BBK22672.1"/>
    <property type="molecule type" value="Genomic_DNA"/>
</dbReference>
<proteinExistence type="inferred from homology"/>
<organism evidence="3 4">
    <name type="scientific">Amedibacterium intestinale</name>
    <dbReference type="NCBI Taxonomy" id="2583452"/>
    <lineage>
        <taxon>Bacteria</taxon>
        <taxon>Bacillati</taxon>
        <taxon>Bacillota</taxon>
        <taxon>Erysipelotrichia</taxon>
        <taxon>Erysipelotrichales</taxon>
        <taxon>Erysipelotrichaceae</taxon>
        <taxon>Amedibacterium</taxon>
    </lineage>
</organism>
<comment type="similarity">
    <text evidence="1">Belongs to the DNA polymerase type-Y family.</text>
</comment>
<name>A0A6N4TKR7_9FIRM</name>
<dbReference type="GO" id="GO:0003887">
    <property type="term" value="F:DNA-directed DNA polymerase activity"/>
    <property type="evidence" value="ECO:0007669"/>
    <property type="project" value="TreeGrafter"/>
</dbReference>
<evidence type="ECO:0000259" key="2">
    <source>
        <dbReference type="PROSITE" id="PS50173"/>
    </source>
</evidence>
<dbReference type="Pfam" id="PF11799">
    <property type="entry name" value="IMS_C"/>
    <property type="match status" value="1"/>
</dbReference>
<dbReference type="GO" id="GO:0003684">
    <property type="term" value="F:damaged DNA binding"/>
    <property type="evidence" value="ECO:0007669"/>
    <property type="project" value="InterPro"/>
</dbReference>
<dbReference type="InterPro" id="IPR043128">
    <property type="entry name" value="Rev_trsase/Diguanyl_cyclase"/>
</dbReference>